<evidence type="ECO:0000313" key="6">
    <source>
        <dbReference type="EMBL" id="MBN8227659.1"/>
    </source>
</evidence>
<comment type="caution">
    <text evidence="6">The sequence shown here is derived from an EMBL/GenBank/DDBJ whole genome shotgun (WGS) entry which is preliminary data.</text>
</comment>
<accession>A0ABS3D7M4</accession>
<dbReference type="SUPFAM" id="SSF53383">
    <property type="entry name" value="PLP-dependent transferases"/>
    <property type="match status" value="1"/>
</dbReference>
<dbReference type="EMBL" id="JAFIMU010000004">
    <property type="protein sequence ID" value="MBN8227659.1"/>
    <property type="molecule type" value="Genomic_DNA"/>
</dbReference>
<dbReference type="InterPro" id="IPR015424">
    <property type="entry name" value="PyrdxlP-dep_Trfase"/>
</dbReference>
<keyword evidence="7" id="KW-1185">Reference proteome</keyword>
<reference evidence="6 7" key="1">
    <citation type="submission" date="2021-02" db="EMBL/GenBank/DDBJ databases">
        <title>De Novo genome assembly of isolated myxobacteria.</title>
        <authorList>
            <person name="Stevens D.C."/>
        </authorList>
    </citation>
    <scope>NUCLEOTIDE SEQUENCE [LARGE SCALE GENOMIC DNA]</scope>
    <source>
        <strain evidence="6 7">ATCC 29039</strain>
    </source>
</reference>
<dbReference type="GO" id="GO:0008483">
    <property type="term" value="F:transaminase activity"/>
    <property type="evidence" value="ECO:0007669"/>
    <property type="project" value="UniProtKB-KW"/>
</dbReference>
<evidence type="ECO:0000256" key="1">
    <source>
        <dbReference type="ARBA" id="ARBA00001933"/>
    </source>
</evidence>
<organism evidence="6 7">
    <name type="scientific">Corallococcus macrosporus</name>
    <dbReference type="NCBI Taxonomy" id="35"/>
    <lineage>
        <taxon>Bacteria</taxon>
        <taxon>Pseudomonadati</taxon>
        <taxon>Myxococcota</taxon>
        <taxon>Myxococcia</taxon>
        <taxon>Myxococcales</taxon>
        <taxon>Cystobacterineae</taxon>
        <taxon>Myxococcaceae</taxon>
        <taxon>Corallococcus</taxon>
    </lineage>
</organism>
<keyword evidence="2 6" id="KW-0032">Aminotransferase</keyword>
<dbReference type="PANTHER" id="PTHR42790">
    <property type="entry name" value="AMINOTRANSFERASE"/>
    <property type="match status" value="1"/>
</dbReference>
<dbReference type="Proteomes" id="UP000664052">
    <property type="component" value="Unassembled WGS sequence"/>
</dbReference>
<dbReference type="Gene3D" id="3.90.1150.10">
    <property type="entry name" value="Aspartate Aminotransferase, domain 1"/>
    <property type="match status" value="1"/>
</dbReference>
<feature type="domain" description="Aminotransferase class I/classII large" evidence="5">
    <location>
        <begin position="85"/>
        <end position="432"/>
    </location>
</feature>
<evidence type="ECO:0000256" key="2">
    <source>
        <dbReference type="ARBA" id="ARBA00022576"/>
    </source>
</evidence>
<proteinExistence type="predicted"/>
<dbReference type="CDD" id="cd00609">
    <property type="entry name" value="AAT_like"/>
    <property type="match status" value="1"/>
</dbReference>
<dbReference type="InterPro" id="IPR004839">
    <property type="entry name" value="Aminotransferase_I/II_large"/>
</dbReference>
<gene>
    <name evidence="6" type="ORF">JYK02_09080</name>
</gene>
<dbReference type="InterPro" id="IPR015422">
    <property type="entry name" value="PyrdxlP-dep_Trfase_small"/>
</dbReference>
<dbReference type="RefSeq" id="WP_207050493.1">
    <property type="nucleotide sequence ID" value="NZ_JAFIMU010000004.1"/>
</dbReference>
<keyword evidence="4" id="KW-0663">Pyridoxal phosphate</keyword>
<name>A0ABS3D7M4_9BACT</name>
<dbReference type="Pfam" id="PF00155">
    <property type="entry name" value="Aminotran_1_2"/>
    <property type="match status" value="1"/>
</dbReference>
<dbReference type="InterPro" id="IPR050859">
    <property type="entry name" value="Class-I_PLP-dep_aminotransf"/>
</dbReference>
<evidence type="ECO:0000256" key="3">
    <source>
        <dbReference type="ARBA" id="ARBA00022679"/>
    </source>
</evidence>
<dbReference type="Gene3D" id="3.40.640.10">
    <property type="entry name" value="Type I PLP-dependent aspartate aminotransferase-like (Major domain)"/>
    <property type="match status" value="1"/>
</dbReference>
<evidence type="ECO:0000259" key="5">
    <source>
        <dbReference type="Pfam" id="PF00155"/>
    </source>
</evidence>
<dbReference type="InterPro" id="IPR015421">
    <property type="entry name" value="PyrdxlP-dep_Trfase_major"/>
</dbReference>
<evidence type="ECO:0000313" key="7">
    <source>
        <dbReference type="Proteomes" id="UP000664052"/>
    </source>
</evidence>
<comment type="cofactor">
    <cofactor evidence="1">
        <name>pyridoxal 5'-phosphate</name>
        <dbReference type="ChEBI" id="CHEBI:597326"/>
    </cofactor>
</comment>
<sequence>MGRGLLSSTSAMLTPDLLHASLADPLLDVMNFLNEIAIRFPQAISFAPGRPNEKFYDSRQIATYLDVYQRYLREERGFSEAKVTSLLFQYGRTNGHIGELLARMLEKDEGIRVAPESIVVTVGCQEGMFLSLRALFSQPEDVLLVGMPCYIGITGAARLLDIAVAPVPEREDGLDLDALEARILELRAEGKKPRALYLVADFANPSGRSLPEASRQRLLDIAAREQFLILEDNPYGFFSREGSRKPTLKSMDTRQQVIYLGSFSKSAFPGLRLGYAVVDQRVAGPDGKTHLLADAFSKIKSLLTVNTSSLCQAIVGGMLVLNGGGLLEANQEAIRFYKNNMDATLQALARYFPRSEAWARDVTWNVPDGGFFLVMKLPIEVDEALLEESARDFQVLWTPMRYFYLGEGGEHELRLSCSYLTPEQIDVGISRLARHLQKAVTERQAARRALVG</sequence>
<evidence type="ECO:0000256" key="4">
    <source>
        <dbReference type="ARBA" id="ARBA00022898"/>
    </source>
</evidence>
<keyword evidence="3" id="KW-0808">Transferase</keyword>
<protein>
    <submittedName>
        <fullName evidence="6">PLP-dependent aminotransferase family protein</fullName>
    </submittedName>
</protein>
<dbReference type="PANTHER" id="PTHR42790:SF19">
    <property type="entry name" value="KYNURENINE_ALPHA-AMINOADIPATE AMINOTRANSFERASE, MITOCHONDRIAL"/>
    <property type="match status" value="1"/>
</dbReference>